<keyword evidence="3" id="KW-1185">Reference proteome</keyword>
<dbReference type="Gene3D" id="1.25.40.20">
    <property type="entry name" value="Ankyrin repeat-containing domain"/>
    <property type="match status" value="1"/>
</dbReference>
<dbReference type="SUPFAM" id="SSF81383">
    <property type="entry name" value="F-box domain"/>
    <property type="match status" value="1"/>
</dbReference>
<feature type="domain" description="F-box" evidence="1">
    <location>
        <begin position="8"/>
        <end position="57"/>
    </location>
</feature>
<organism evidence="2 3">
    <name type="scientific">Candidatus Protochlamydia naegleriophila</name>
    <dbReference type="NCBI Taxonomy" id="389348"/>
    <lineage>
        <taxon>Bacteria</taxon>
        <taxon>Pseudomonadati</taxon>
        <taxon>Chlamydiota</taxon>
        <taxon>Chlamydiia</taxon>
        <taxon>Parachlamydiales</taxon>
        <taxon>Parachlamydiaceae</taxon>
        <taxon>Candidatus Protochlamydia</taxon>
    </lineage>
</organism>
<dbReference type="InterPro" id="IPR036770">
    <property type="entry name" value="Ankyrin_rpt-contain_sf"/>
</dbReference>
<dbReference type="KEGG" id="pnl:PNK_2453"/>
<name>A0A0U5JHZ0_9BACT</name>
<dbReference type="RefSeq" id="WP_032124687.1">
    <property type="nucleotide sequence ID" value="NZ_LN879502.1"/>
</dbReference>
<dbReference type="AlphaFoldDB" id="A0A0U5JHZ0"/>
<dbReference type="EMBL" id="LN879502">
    <property type="protein sequence ID" value="CUI18047.1"/>
    <property type="molecule type" value="Genomic_DNA"/>
</dbReference>
<gene>
    <name evidence="2" type="ORF">PNK_2453</name>
</gene>
<dbReference type="PROSITE" id="PS50181">
    <property type="entry name" value="FBOX"/>
    <property type="match status" value="1"/>
</dbReference>
<proteinExistence type="predicted"/>
<dbReference type="Pfam" id="PF12796">
    <property type="entry name" value="Ank_2"/>
    <property type="match status" value="1"/>
</dbReference>
<dbReference type="SUPFAM" id="SSF48403">
    <property type="entry name" value="Ankyrin repeat"/>
    <property type="match status" value="1"/>
</dbReference>
<accession>A0A0U5JHZ0</accession>
<dbReference type="PATRIC" id="fig|389348.3.peg.2748"/>
<dbReference type="STRING" id="389348.PNK_2453"/>
<evidence type="ECO:0000313" key="3">
    <source>
        <dbReference type="Proteomes" id="UP000069902"/>
    </source>
</evidence>
<protein>
    <recommendedName>
        <fullName evidence="1">F-box domain-containing protein</fullName>
    </recommendedName>
</protein>
<dbReference type="InterPro" id="IPR002110">
    <property type="entry name" value="Ankyrin_rpt"/>
</dbReference>
<evidence type="ECO:0000259" key="1">
    <source>
        <dbReference type="PROSITE" id="PS50181"/>
    </source>
</evidence>
<dbReference type="Proteomes" id="UP000069902">
    <property type="component" value="Chromosome cPNK"/>
</dbReference>
<sequence>MANLELNLSTTFNFPVEVYGHMLGYMSVASLNVLGGVSRDWRHFINQHPYNHAWDDLFKKLWAESITSYAHLGYSPYRLFMHRFKLLGLHELDQGLRQINAPDAVAQLNTIRKIASFSFFNTLLIEKKREQVFNHCSHYLGNFLIQSVAFNLDSLRVGQEEGQRWMRAATSYENYQILAPYFTRVNSVLMAHCTNSPLHSMSIPRLKAQWFLHEAVILANRQNNAIFHQSAPHWRNYSWLSNDKDYIYLNFINTQNCLTVWKQLSPDNFEEYSKKLLFHAATRQHWEVIAALIAERDCSVKDDNGRTVLHHLSTLSVREDMHEPIHDTLKALIDEGCSVLDLDNDRSSPLILAVEQNNLKLLDFFLDHVKVEERGKALSQIAFILNDHIDEYDDNELDVLECMVRKGFYPDLGSPLFLEILVQSEWYLLSFLSSESHLQQTLFSHIFDYLEYDSSQNCDISGKLDAFTAILPKIETFIHQMSGQMDLDLKGTTLLHECIRFFENEMEETDLIFEQTNQRIDFELPPNMLFDSCLNQASTDLNAVSMGGEEIEASDEMIDASLLEEYEMLTAILKESYLSCVKSLATQAGIKRADGNGHTPIDLVKDMKSDVYNYLFELQRYPKRRRIDNSMS</sequence>
<dbReference type="InterPro" id="IPR001810">
    <property type="entry name" value="F-box_dom"/>
</dbReference>
<evidence type="ECO:0000313" key="2">
    <source>
        <dbReference type="EMBL" id="CUI18047.1"/>
    </source>
</evidence>
<dbReference type="InterPro" id="IPR036047">
    <property type="entry name" value="F-box-like_dom_sf"/>
</dbReference>
<dbReference type="InParanoid" id="A0A0U5JHZ0"/>
<reference evidence="3" key="1">
    <citation type="submission" date="2015-09" db="EMBL/GenBank/DDBJ databases">
        <authorList>
            <person name="Bertelli C."/>
        </authorList>
    </citation>
    <scope>NUCLEOTIDE SEQUENCE [LARGE SCALE GENOMIC DNA]</scope>
    <source>
        <strain evidence="3">KNic</strain>
    </source>
</reference>